<feature type="compositionally biased region" description="Polar residues" evidence="6">
    <location>
        <begin position="1"/>
        <end position="10"/>
    </location>
</feature>
<dbReference type="InterPro" id="IPR036249">
    <property type="entry name" value="Thioredoxin-like_sf"/>
</dbReference>
<keyword evidence="7" id="KW-0472">Membrane</keyword>
<dbReference type="OrthoDB" id="117402at2"/>
<keyword evidence="10" id="KW-1185">Reference proteome</keyword>
<evidence type="ECO:0000256" key="7">
    <source>
        <dbReference type="SAM" id="Phobius"/>
    </source>
</evidence>
<evidence type="ECO:0000256" key="5">
    <source>
        <dbReference type="ARBA" id="ARBA00023284"/>
    </source>
</evidence>
<dbReference type="EMBL" id="CP006841">
    <property type="protein sequence ID" value="ALA66570.1"/>
    <property type="molecule type" value="Genomic_DNA"/>
</dbReference>
<evidence type="ECO:0000256" key="2">
    <source>
        <dbReference type="ARBA" id="ARBA00022729"/>
    </source>
</evidence>
<evidence type="ECO:0000256" key="4">
    <source>
        <dbReference type="ARBA" id="ARBA00023157"/>
    </source>
</evidence>
<dbReference type="AlphaFoldDB" id="A0A0K2GXQ3"/>
<evidence type="ECO:0000256" key="3">
    <source>
        <dbReference type="ARBA" id="ARBA00023002"/>
    </source>
</evidence>
<evidence type="ECO:0000313" key="9">
    <source>
        <dbReference type="EMBL" id="ALA66570.1"/>
    </source>
</evidence>
<keyword evidence="7" id="KW-1133">Transmembrane helix</keyword>
<dbReference type="SUPFAM" id="SSF52833">
    <property type="entry name" value="Thioredoxin-like"/>
    <property type="match status" value="1"/>
</dbReference>
<dbReference type="STRING" id="1408189.CLAC_01175"/>
<keyword evidence="4" id="KW-1015">Disulfide bond</keyword>
<dbReference type="Proteomes" id="UP000058446">
    <property type="component" value="Chromosome"/>
</dbReference>
<dbReference type="InterPro" id="IPR012336">
    <property type="entry name" value="Thioredoxin-like_fold"/>
</dbReference>
<keyword evidence="7" id="KW-0812">Transmembrane</keyword>
<keyword evidence="5" id="KW-0676">Redox-active center</keyword>
<evidence type="ECO:0000259" key="8">
    <source>
        <dbReference type="PROSITE" id="PS51352"/>
    </source>
</evidence>
<evidence type="ECO:0000256" key="6">
    <source>
        <dbReference type="SAM" id="MobiDB-lite"/>
    </source>
</evidence>
<feature type="transmembrane region" description="Helical" evidence="7">
    <location>
        <begin position="62"/>
        <end position="87"/>
    </location>
</feature>
<dbReference type="PATRIC" id="fig|1408189.4.peg.233"/>
<feature type="region of interest" description="Disordered" evidence="6">
    <location>
        <begin position="1"/>
        <end position="52"/>
    </location>
</feature>
<evidence type="ECO:0000256" key="1">
    <source>
        <dbReference type="ARBA" id="ARBA00005791"/>
    </source>
</evidence>
<accession>A0A0K2GXQ3</accession>
<dbReference type="KEGG" id="clw:CLAC_01175"/>
<comment type="similarity">
    <text evidence="1">Belongs to the thioredoxin family. DsbA subfamily.</text>
</comment>
<dbReference type="PANTHER" id="PTHR13887:SF14">
    <property type="entry name" value="DISULFIDE BOND FORMATION PROTEIN D"/>
    <property type="match status" value="1"/>
</dbReference>
<evidence type="ECO:0000313" key="10">
    <source>
        <dbReference type="Proteomes" id="UP000058446"/>
    </source>
</evidence>
<feature type="domain" description="Thioredoxin" evidence="8">
    <location>
        <begin position="101"/>
        <end position="323"/>
    </location>
</feature>
<feature type="compositionally biased region" description="Basic and acidic residues" evidence="6">
    <location>
        <begin position="20"/>
        <end position="32"/>
    </location>
</feature>
<dbReference type="Pfam" id="PF13462">
    <property type="entry name" value="Thioredoxin_4"/>
    <property type="match status" value="1"/>
</dbReference>
<reference evidence="9 10" key="1">
    <citation type="submission" date="2013-10" db="EMBL/GenBank/DDBJ databases">
        <title>Complete genome sequence of Corynebacterium lactis DSM 45799(T), isolated from raw cow milk.</title>
        <authorList>
            <person name="Ruckert C."/>
            <person name="Albersmeier A."/>
            <person name="Lipski A."/>
            <person name="Kalinowski J."/>
        </authorList>
    </citation>
    <scope>NUCLEOTIDE SEQUENCE [LARGE SCALE GENOMIC DNA]</scope>
    <source>
        <strain evidence="9 10">RW2-5</strain>
    </source>
</reference>
<dbReference type="RefSeq" id="WP_082312963.1">
    <property type="nucleotide sequence ID" value="NZ_CP006841.1"/>
</dbReference>
<organism evidence="9 10">
    <name type="scientific">Corynebacterium lactis RW2-5</name>
    <dbReference type="NCBI Taxonomy" id="1408189"/>
    <lineage>
        <taxon>Bacteria</taxon>
        <taxon>Bacillati</taxon>
        <taxon>Actinomycetota</taxon>
        <taxon>Actinomycetes</taxon>
        <taxon>Mycobacteriales</taxon>
        <taxon>Corynebacteriaceae</taxon>
        <taxon>Corynebacterium</taxon>
    </lineage>
</organism>
<keyword evidence="2" id="KW-0732">Signal</keyword>
<protein>
    <recommendedName>
        <fullName evidence="8">Thioredoxin domain-containing protein</fullName>
    </recommendedName>
</protein>
<proteinExistence type="inferred from homology"/>
<dbReference type="GO" id="GO:0016491">
    <property type="term" value="F:oxidoreductase activity"/>
    <property type="evidence" value="ECO:0007669"/>
    <property type="project" value="UniProtKB-KW"/>
</dbReference>
<name>A0A0K2GXQ3_9CORY</name>
<dbReference type="PANTHER" id="PTHR13887">
    <property type="entry name" value="GLUTATHIONE S-TRANSFERASE KAPPA"/>
    <property type="match status" value="1"/>
</dbReference>
<keyword evidence="3" id="KW-0560">Oxidoreductase</keyword>
<gene>
    <name evidence="9" type="ORF">CLAC_01175</name>
</gene>
<dbReference type="PROSITE" id="PS51352">
    <property type="entry name" value="THIOREDOXIN_2"/>
    <property type="match status" value="1"/>
</dbReference>
<dbReference type="Gene3D" id="3.40.30.10">
    <property type="entry name" value="Glutaredoxin"/>
    <property type="match status" value="1"/>
</dbReference>
<sequence>MSEGNPTDNQDVYDAQAAQSDHDAHDVRDAHSDGTSQNSDAAPDAESLQTWSEGTSVTHKSWYAIPATAWLAAIVALILVAGVGFWAGQRSTALDSGATYNLAGMDAGQGAMKPVPREDGSFDASIFGPKAGAKLTSPDDLDLIHRRDENDPFAIGAVDAPVVISMFSDFECPFCARFATQTEPALIKDYVDTGLLRIEWNDLPVNGPKAQKDAEAGRAAAAQGKFWEFSRVLFAKATERGTGHPEFEEKDLIDAAREAGVEDMDRFTKELKDGKWAKPVEDAKNYASGLGISGTPEFLVGTNHVSGAQPVETFRDYIELALLRAKRTEN</sequence>
<dbReference type="InterPro" id="IPR013766">
    <property type="entry name" value="Thioredoxin_domain"/>
</dbReference>